<accession>A0A1G2NHX8</accession>
<dbReference type="Gene3D" id="2.60.120.1140">
    <property type="entry name" value="Protein of unknown function DUF192"/>
    <property type="match status" value="1"/>
</dbReference>
<dbReference type="InterPro" id="IPR038695">
    <property type="entry name" value="Saro_0823-like_sf"/>
</dbReference>
<dbReference type="InterPro" id="IPR003795">
    <property type="entry name" value="DUF192"/>
</dbReference>
<dbReference type="PANTHER" id="PTHR37953">
    <property type="entry name" value="UPF0127 PROTEIN MJ1496"/>
    <property type="match status" value="1"/>
</dbReference>
<dbReference type="EMBL" id="MHSA01000004">
    <property type="protein sequence ID" value="OHA34942.1"/>
    <property type="molecule type" value="Genomic_DNA"/>
</dbReference>
<protein>
    <recommendedName>
        <fullName evidence="3">DUF192 domain-containing protein</fullName>
    </recommendedName>
</protein>
<gene>
    <name evidence="1" type="ORF">A2938_02245</name>
</gene>
<dbReference type="Proteomes" id="UP000177797">
    <property type="component" value="Unassembled WGS sequence"/>
</dbReference>
<evidence type="ECO:0000313" key="2">
    <source>
        <dbReference type="Proteomes" id="UP000177797"/>
    </source>
</evidence>
<dbReference type="PANTHER" id="PTHR37953:SF1">
    <property type="entry name" value="UPF0127 PROTEIN MJ1496"/>
    <property type="match status" value="1"/>
</dbReference>
<evidence type="ECO:0008006" key="3">
    <source>
        <dbReference type="Google" id="ProtNLM"/>
    </source>
</evidence>
<name>A0A1G2NHX8_9BACT</name>
<evidence type="ECO:0000313" key="1">
    <source>
        <dbReference type="EMBL" id="OHA34942.1"/>
    </source>
</evidence>
<comment type="caution">
    <text evidence="1">The sequence shown here is derived from an EMBL/GenBank/DDBJ whole genome shotgun (WGS) entry which is preliminary data.</text>
</comment>
<reference evidence="1 2" key="1">
    <citation type="journal article" date="2016" name="Nat. Commun.">
        <title>Thousands of microbial genomes shed light on interconnected biogeochemical processes in an aquifer system.</title>
        <authorList>
            <person name="Anantharaman K."/>
            <person name="Brown C.T."/>
            <person name="Hug L.A."/>
            <person name="Sharon I."/>
            <person name="Castelle C.J."/>
            <person name="Probst A.J."/>
            <person name="Thomas B.C."/>
            <person name="Singh A."/>
            <person name="Wilkins M.J."/>
            <person name="Karaoz U."/>
            <person name="Brodie E.L."/>
            <person name="Williams K.H."/>
            <person name="Hubbard S.S."/>
            <person name="Banfield J.F."/>
        </authorList>
    </citation>
    <scope>NUCLEOTIDE SEQUENCE [LARGE SCALE GENOMIC DNA]</scope>
</reference>
<proteinExistence type="predicted"/>
<dbReference type="Pfam" id="PF02643">
    <property type="entry name" value="DUF192"/>
    <property type="match status" value="1"/>
</dbReference>
<sequence length="145" mass="16026">MRVKIVLLLAGIVAIFFFLLQKDSGNIVRMKIGDEIFTVRVAETQSERERGLSGTPALAQSEGMLFEFPQNGLHAIWMKDMLIPIDIVWLSDALSVIDLRENVSPDSFPQIFTPKSPASFVVELAAGAVKAFSIKEGSRVEIFAE</sequence>
<organism evidence="1 2">
    <name type="scientific">Candidatus Taylorbacteria bacterium RIFCSPLOWO2_01_FULL_48_100</name>
    <dbReference type="NCBI Taxonomy" id="1802322"/>
    <lineage>
        <taxon>Bacteria</taxon>
        <taxon>Candidatus Tayloriibacteriota</taxon>
    </lineage>
</organism>
<dbReference type="AlphaFoldDB" id="A0A1G2NHX8"/>